<accession>A0A2X3DGN5</accession>
<gene>
    <name evidence="1" type="ORF">NCTC9645_03579</name>
</gene>
<evidence type="ECO:0000313" key="1">
    <source>
        <dbReference type="EMBL" id="SQC23524.1"/>
    </source>
</evidence>
<evidence type="ECO:0000313" key="2">
    <source>
        <dbReference type="Proteomes" id="UP000250675"/>
    </source>
</evidence>
<organism evidence="1 2">
    <name type="scientific">Klebsiella pneumoniae</name>
    <dbReference type="NCBI Taxonomy" id="573"/>
    <lineage>
        <taxon>Bacteria</taxon>
        <taxon>Pseudomonadati</taxon>
        <taxon>Pseudomonadota</taxon>
        <taxon>Gammaproteobacteria</taxon>
        <taxon>Enterobacterales</taxon>
        <taxon>Enterobacteriaceae</taxon>
        <taxon>Klebsiella/Raoultella group</taxon>
        <taxon>Klebsiella</taxon>
        <taxon>Klebsiella pneumoniae complex</taxon>
    </lineage>
</organism>
<protein>
    <submittedName>
        <fullName evidence="1">Uncharacterized protein</fullName>
    </submittedName>
</protein>
<dbReference type="EMBL" id="UASO01000004">
    <property type="protein sequence ID" value="SQC23524.1"/>
    <property type="molecule type" value="Genomic_DNA"/>
</dbReference>
<reference evidence="1 2" key="1">
    <citation type="submission" date="2018-06" db="EMBL/GenBank/DDBJ databases">
        <authorList>
            <consortium name="Pathogen Informatics"/>
            <person name="Doyle S."/>
        </authorList>
    </citation>
    <scope>NUCLEOTIDE SEQUENCE [LARGE SCALE GENOMIC DNA]</scope>
    <source>
        <strain evidence="1 2">NCTC9645</strain>
    </source>
</reference>
<dbReference type="Proteomes" id="UP000250675">
    <property type="component" value="Unassembled WGS sequence"/>
</dbReference>
<sequence length="115" mass="13467">MQETRQLSPQEAHDFLSERITTLENAVLSQKLRSDVHKSFLAALIITIDNPEKLQQVWKRFSTNYEDERMASFNGPFEKSNEERFRADIRDALQSWSEVVEEAIKLRQPQEGQSK</sequence>
<name>A0A2X3DGN5_KLEPN</name>
<proteinExistence type="predicted"/>
<dbReference type="AlphaFoldDB" id="A0A2X3DGN5"/>